<evidence type="ECO:0000313" key="1">
    <source>
        <dbReference type="EMBL" id="KYM97725.1"/>
    </source>
</evidence>
<organism evidence="1 2">
    <name type="scientific">Cyphomyrmex costatus</name>
    <dbReference type="NCBI Taxonomy" id="456900"/>
    <lineage>
        <taxon>Eukaryota</taxon>
        <taxon>Metazoa</taxon>
        <taxon>Ecdysozoa</taxon>
        <taxon>Arthropoda</taxon>
        <taxon>Hexapoda</taxon>
        <taxon>Insecta</taxon>
        <taxon>Pterygota</taxon>
        <taxon>Neoptera</taxon>
        <taxon>Endopterygota</taxon>
        <taxon>Hymenoptera</taxon>
        <taxon>Apocrita</taxon>
        <taxon>Aculeata</taxon>
        <taxon>Formicoidea</taxon>
        <taxon>Formicidae</taxon>
        <taxon>Myrmicinae</taxon>
        <taxon>Cyphomyrmex</taxon>
    </lineage>
</organism>
<dbReference type="AlphaFoldDB" id="A0A151ICB7"/>
<keyword evidence="2" id="KW-1185">Reference proteome</keyword>
<dbReference type="EMBL" id="KQ978060">
    <property type="protein sequence ID" value="KYM97725.1"/>
    <property type="molecule type" value="Genomic_DNA"/>
</dbReference>
<sequence length="304" mass="35101">MPYDHGGIVQITETDRPARFVSASTLPPDPSHQGRGFAGVEHNYNFICSTLLNPRYYPYVLSTRDEEIFGKAIFWKLNEGYFFRSEKVNSIHPGAVVATMVLDLPTFDQQPVIKCWGIISYEMEETQFQIPLPTTELSVVETVNNSCIKFLNENEHSTILALKSVSTIDKIFNIQFSRDDRDNRDDRNRFNNKLFRFFTARTFTKVWDNVFLVKEHSSLMYCLVEVQLVDVDKANIRIFARSVNQLNIILHLLQNEFPVVSDMEEMDDCVEAAKALIRELEMIRDKKSSLEIQEAKVITDLLIS</sequence>
<accession>A0A151ICB7</accession>
<proteinExistence type="predicted"/>
<dbReference type="Proteomes" id="UP000078542">
    <property type="component" value="Unassembled WGS sequence"/>
</dbReference>
<name>A0A151ICB7_9HYME</name>
<protein>
    <submittedName>
        <fullName evidence="1">Uncharacterized protein</fullName>
    </submittedName>
</protein>
<gene>
    <name evidence="1" type="ORF">ALC62_11585</name>
</gene>
<reference evidence="1 2" key="1">
    <citation type="submission" date="2016-03" db="EMBL/GenBank/DDBJ databases">
        <title>Cyphomyrmex costatus WGS genome.</title>
        <authorList>
            <person name="Nygaard S."/>
            <person name="Hu H."/>
            <person name="Boomsma J."/>
            <person name="Zhang G."/>
        </authorList>
    </citation>
    <scope>NUCLEOTIDE SEQUENCE [LARGE SCALE GENOMIC DNA]</scope>
    <source>
        <strain evidence="1">MS0001</strain>
        <tissue evidence="1">Whole body</tissue>
    </source>
</reference>
<evidence type="ECO:0000313" key="2">
    <source>
        <dbReference type="Proteomes" id="UP000078542"/>
    </source>
</evidence>